<evidence type="ECO:0008006" key="3">
    <source>
        <dbReference type="Google" id="ProtNLM"/>
    </source>
</evidence>
<organism evidence="1 2">
    <name type="scientific">Saccharibacillus brassicae</name>
    <dbReference type="NCBI Taxonomy" id="2583377"/>
    <lineage>
        <taxon>Bacteria</taxon>
        <taxon>Bacillati</taxon>
        <taxon>Bacillota</taxon>
        <taxon>Bacilli</taxon>
        <taxon>Bacillales</taxon>
        <taxon>Paenibacillaceae</taxon>
        <taxon>Saccharibacillus</taxon>
    </lineage>
</organism>
<gene>
    <name evidence="1" type="ORF">FFV09_15385</name>
</gene>
<name>A0A4Y6V1G5_SACBS</name>
<dbReference type="RefSeq" id="WP_141448649.1">
    <property type="nucleotide sequence ID" value="NZ_CP041217.1"/>
</dbReference>
<evidence type="ECO:0000313" key="1">
    <source>
        <dbReference type="EMBL" id="QDH22105.1"/>
    </source>
</evidence>
<protein>
    <recommendedName>
        <fullName evidence="3">Type II toxin-antitoxin system RelE/ParE family toxin</fullName>
    </recommendedName>
</protein>
<sequence>MSSESYIQPFIEQMIRNYRVDIRFKQGVLTEDLADYPKGDLKLILKAILKRFKTNSNPHDTVPGWVLHGDLKGAYKIRLLDEGIRIVYRIAEERADVTIVEIYAVGPRKNEMAYQIAKNRKDW</sequence>
<dbReference type="InterPro" id="IPR035093">
    <property type="entry name" value="RelE/ParE_toxin_dom_sf"/>
</dbReference>
<dbReference type="OrthoDB" id="2883378at2"/>
<dbReference type="Gene3D" id="3.30.2310.20">
    <property type="entry name" value="RelE-like"/>
    <property type="match status" value="1"/>
</dbReference>
<proteinExistence type="predicted"/>
<reference evidence="1 2" key="1">
    <citation type="submission" date="2019-06" db="EMBL/GenBank/DDBJ databases">
        <title>Saccharibacillus brassicae sp. nov., an endophytic bacterium isolated from Chinese cabbage seeds (Brassica pekinensis).</title>
        <authorList>
            <person name="Jiang L."/>
            <person name="Lee J."/>
            <person name="Kim S.W."/>
        </authorList>
    </citation>
    <scope>NUCLEOTIDE SEQUENCE [LARGE SCALE GENOMIC DNA]</scope>
    <source>
        <strain evidence="2">KCTC 43072 / ATSA2</strain>
    </source>
</reference>
<accession>A0A4Y6V1G5</accession>
<dbReference type="Proteomes" id="UP000316968">
    <property type="component" value="Chromosome"/>
</dbReference>
<dbReference type="EMBL" id="CP041217">
    <property type="protein sequence ID" value="QDH22105.1"/>
    <property type="molecule type" value="Genomic_DNA"/>
</dbReference>
<dbReference type="AlphaFoldDB" id="A0A4Y6V1G5"/>
<dbReference type="SUPFAM" id="SSF143011">
    <property type="entry name" value="RelE-like"/>
    <property type="match status" value="1"/>
</dbReference>
<dbReference type="KEGG" id="saca:FFV09_15385"/>
<evidence type="ECO:0000313" key="2">
    <source>
        <dbReference type="Proteomes" id="UP000316968"/>
    </source>
</evidence>
<keyword evidence="2" id="KW-1185">Reference proteome</keyword>